<dbReference type="EC" id="3.1.3.-" evidence="7"/>
<keyword evidence="7" id="KW-0963">Cytoplasm</keyword>
<keyword evidence="8" id="KW-0175">Coiled coil</keyword>
<dbReference type="Proteomes" id="UP000295788">
    <property type="component" value="Unassembled WGS sequence"/>
</dbReference>
<reference evidence="10 11" key="1">
    <citation type="submission" date="2019-03" db="EMBL/GenBank/DDBJ databases">
        <title>Genomic Encyclopedia of Type Strains, Phase IV (KMG-IV): sequencing the most valuable type-strain genomes for metagenomic binning, comparative biology and taxonomic classification.</title>
        <authorList>
            <person name="Goeker M."/>
        </authorList>
    </citation>
    <scope>NUCLEOTIDE SEQUENCE [LARGE SCALE GENOMIC DNA]</scope>
    <source>
        <strain evidence="10 11">DSM 23802</strain>
    </source>
</reference>
<dbReference type="Pfam" id="PF05384">
    <property type="entry name" value="DegS"/>
    <property type="match status" value="1"/>
</dbReference>
<dbReference type="PANTHER" id="PTHR24421">
    <property type="entry name" value="NITRATE/NITRITE SENSOR PROTEIN NARX-RELATED"/>
    <property type="match status" value="1"/>
</dbReference>
<comment type="subcellular location">
    <subcellularLocation>
        <location evidence="7">Cytoplasm</location>
    </subcellularLocation>
</comment>
<keyword evidence="2 7" id="KW-0808">Transferase</keyword>
<dbReference type="Pfam" id="PF07730">
    <property type="entry name" value="HisKA_3"/>
    <property type="match status" value="1"/>
</dbReference>
<name>A0A4R3KJJ5_9BACI</name>
<dbReference type="EMBL" id="SMAB01000005">
    <property type="protein sequence ID" value="TCS83341.1"/>
    <property type="molecule type" value="Genomic_DNA"/>
</dbReference>
<keyword evidence="7" id="KW-0378">Hydrolase</keyword>
<dbReference type="EC" id="2.7.13.3" evidence="7"/>
<dbReference type="GO" id="GO:0016020">
    <property type="term" value="C:membrane"/>
    <property type="evidence" value="ECO:0007669"/>
    <property type="project" value="InterPro"/>
</dbReference>
<dbReference type="GO" id="GO:0000155">
    <property type="term" value="F:phosphorelay sensor kinase activity"/>
    <property type="evidence" value="ECO:0007669"/>
    <property type="project" value="UniProtKB-UniRule"/>
</dbReference>
<evidence type="ECO:0000256" key="3">
    <source>
        <dbReference type="ARBA" id="ARBA00022741"/>
    </source>
</evidence>
<sequence>MIQKDFDGQSLERVLKKTIEAIENSKKQIFEITENSRADKEKLLQKLELLNIETKKVIDEVDHLEEKYRRARMNLAHVSRNFKKFTEEDIQRAYEEANELQVRLYITREREGNLKARRNELQLSLRNIEFMIERAEVLMTQIGVVFDYLSGDLFKVSEVIESAQYRQLYGLKIIQAQEEERKRVAREIHDGPAQSMANVVLRTEIAERFLHHQQMDQAMQELRDLKDMVRQSLADVRKIIFDLRPMALDDLGLFPTLRKYTQELAARENFNLELKLTGRERRLPSMMEVAIFRLIQEALNNVVKHANASNVSVHVDLQDNLIKVMVKDDGVGFSEDRLNRERDHFGLMGMKERVQLLEGKMDIQSEKNKGTTVTFVIQIKEGEEKTNELKK</sequence>
<evidence type="ECO:0000256" key="5">
    <source>
        <dbReference type="ARBA" id="ARBA00022840"/>
    </source>
</evidence>
<dbReference type="InterPro" id="IPR005467">
    <property type="entry name" value="His_kinase_dom"/>
</dbReference>
<comment type="caution">
    <text evidence="10">The sequence shown here is derived from an EMBL/GenBank/DDBJ whole genome shotgun (WGS) entry which is preliminary data.</text>
</comment>
<evidence type="ECO:0000256" key="8">
    <source>
        <dbReference type="SAM" id="Coils"/>
    </source>
</evidence>
<feature type="domain" description="Histidine kinase" evidence="9">
    <location>
        <begin position="183"/>
        <end position="381"/>
    </location>
</feature>
<dbReference type="CDD" id="cd16917">
    <property type="entry name" value="HATPase_UhpB-NarQ-NarX-like"/>
    <property type="match status" value="1"/>
</dbReference>
<comment type="function">
    <text evidence="7">Member of the two-component regulatory system DegS/DegU, which plays an important role in the transition growth phase.</text>
</comment>
<keyword evidence="3 7" id="KW-0547">Nucleotide-binding</keyword>
<comment type="catalytic activity">
    <reaction evidence="1 7">
        <text>ATP + protein L-histidine = ADP + protein N-phospho-L-histidine.</text>
        <dbReference type="EC" id="2.7.13.3"/>
    </reaction>
</comment>
<organism evidence="10 11">
    <name type="scientific">Tepidibacillus fermentans</name>
    <dbReference type="NCBI Taxonomy" id="1281767"/>
    <lineage>
        <taxon>Bacteria</taxon>
        <taxon>Bacillati</taxon>
        <taxon>Bacillota</taxon>
        <taxon>Bacilli</taxon>
        <taxon>Bacillales</taxon>
        <taxon>Bacillaceae</taxon>
        <taxon>Tepidibacillus</taxon>
    </lineage>
</organism>
<dbReference type="InterPro" id="IPR011712">
    <property type="entry name" value="Sig_transdc_His_kin_sub3_dim/P"/>
</dbReference>
<dbReference type="SUPFAM" id="SSF55874">
    <property type="entry name" value="ATPase domain of HSP90 chaperone/DNA topoisomerase II/histidine kinase"/>
    <property type="match status" value="1"/>
</dbReference>
<evidence type="ECO:0000256" key="1">
    <source>
        <dbReference type="ARBA" id="ARBA00000085"/>
    </source>
</evidence>
<dbReference type="PANTHER" id="PTHR24421:SF55">
    <property type="entry name" value="SENSOR HISTIDINE KINASE YDFH"/>
    <property type="match status" value="1"/>
</dbReference>
<dbReference type="GO" id="GO:0046983">
    <property type="term" value="F:protein dimerization activity"/>
    <property type="evidence" value="ECO:0007669"/>
    <property type="project" value="InterPro"/>
</dbReference>
<dbReference type="GO" id="GO:0005737">
    <property type="term" value="C:cytoplasm"/>
    <property type="evidence" value="ECO:0007669"/>
    <property type="project" value="UniProtKB-SubCell"/>
</dbReference>
<keyword evidence="4 7" id="KW-0418">Kinase</keyword>
<dbReference type="InterPro" id="IPR050482">
    <property type="entry name" value="Sensor_HK_TwoCompSys"/>
</dbReference>
<evidence type="ECO:0000313" key="10">
    <source>
        <dbReference type="EMBL" id="TCS83341.1"/>
    </source>
</evidence>
<dbReference type="PIRSF" id="PIRSF003169">
    <property type="entry name" value="STHK_DegS"/>
    <property type="match status" value="1"/>
</dbReference>
<evidence type="ECO:0000256" key="4">
    <source>
        <dbReference type="ARBA" id="ARBA00022777"/>
    </source>
</evidence>
<dbReference type="GO" id="GO:0004721">
    <property type="term" value="F:phosphoprotein phosphatase activity"/>
    <property type="evidence" value="ECO:0007669"/>
    <property type="project" value="UniProtKB-UniRule"/>
</dbReference>
<gene>
    <name evidence="10" type="ORF">EDD72_10582</name>
</gene>
<protein>
    <recommendedName>
        <fullName evidence="7">Signal transduction histidine-protein kinase/phosphatase DegS</fullName>
        <ecNumber evidence="7">2.7.13.3</ecNumber>
        <ecNumber evidence="7">3.1.3.-</ecNumber>
    </recommendedName>
</protein>
<dbReference type="SMART" id="SM00387">
    <property type="entry name" value="HATPase_c"/>
    <property type="match status" value="1"/>
</dbReference>
<keyword evidence="7" id="KW-0904">Protein phosphatase</keyword>
<dbReference type="InterPro" id="IPR008595">
    <property type="entry name" value="DegS"/>
</dbReference>
<evidence type="ECO:0000256" key="6">
    <source>
        <dbReference type="ARBA" id="ARBA00023012"/>
    </source>
</evidence>
<feature type="coiled-coil region" evidence="8">
    <location>
        <begin position="33"/>
        <end position="103"/>
    </location>
</feature>
<dbReference type="InterPro" id="IPR003594">
    <property type="entry name" value="HATPase_dom"/>
</dbReference>
<evidence type="ECO:0000313" key="11">
    <source>
        <dbReference type="Proteomes" id="UP000295788"/>
    </source>
</evidence>
<accession>A0A4R3KJJ5</accession>
<keyword evidence="6 7" id="KW-0902">Two-component regulatory system</keyword>
<keyword evidence="11" id="KW-1185">Reference proteome</keyword>
<evidence type="ECO:0000256" key="2">
    <source>
        <dbReference type="ARBA" id="ARBA00022679"/>
    </source>
</evidence>
<dbReference type="PROSITE" id="PS50109">
    <property type="entry name" value="HIS_KIN"/>
    <property type="match status" value="1"/>
</dbReference>
<dbReference type="InterPro" id="IPR016381">
    <property type="entry name" value="Sig_transdc_His_kinase_DegS"/>
</dbReference>
<dbReference type="Gene3D" id="3.30.565.10">
    <property type="entry name" value="Histidine kinase-like ATPase, C-terminal domain"/>
    <property type="match status" value="1"/>
</dbReference>
<keyword evidence="5 7" id="KW-0067">ATP-binding</keyword>
<dbReference type="AlphaFoldDB" id="A0A4R3KJJ5"/>
<dbReference type="InterPro" id="IPR036890">
    <property type="entry name" value="HATPase_C_sf"/>
</dbReference>
<evidence type="ECO:0000256" key="7">
    <source>
        <dbReference type="PIRNR" id="PIRNR003169"/>
    </source>
</evidence>
<dbReference type="Pfam" id="PF02518">
    <property type="entry name" value="HATPase_c"/>
    <property type="match status" value="1"/>
</dbReference>
<dbReference type="GO" id="GO:0005524">
    <property type="term" value="F:ATP binding"/>
    <property type="evidence" value="ECO:0007669"/>
    <property type="project" value="UniProtKB-UniRule"/>
</dbReference>
<dbReference type="Gene3D" id="1.20.5.1930">
    <property type="match status" value="1"/>
</dbReference>
<proteinExistence type="predicted"/>
<evidence type="ECO:0000259" key="9">
    <source>
        <dbReference type="PROSITE" id="PS50109"/>
    </source>
</evidence>